<protein>
    <submittedName>
        <fullName evidence="1">Uncharacterized protein</fullName>
    </submittedName>
</protein>
<evidence type="ECO:0000313" key="1">
    <source>
        <dbReference type="EMBL" id="CAG7733409.1"/>
    </source>
</evidence>
<feature type="non-terminal residue" evidence="1">
    <location>
        <position position="1"/>
    </location>
</feature>
<gene>
    <name evidence="1" type="ORF">AFUS01_LOCUS21854</name>
</gene>
<proteinExistence type="predicted"/>
<keyword evidence="2" id="KW-1185">Reference proteome</keyword>
<dbReference type="AlphaFoldDB" id="A0A8J2K815"/>
<dbReference type="EMBL" id="CAJVCH010248577">
    <property type="protein sequence ID" value="CAG7733409.1"/>
    <property type="molecule type" value="Genomic_DNA"/>
</dbReference>
<comment type="caution">
    <text evidence="1">The sequence shown here is derived from an EMBL/GenBank/DDBJ whole genome shotgun (WGS) entry which is preliminary data.</text>
</comment>
<name>A0A8J2K815_9HEXA</name>
<sequence length="153" mass="17449">MTIQASSSDNPPLHPDLRVLLKYVSQQFPKVTSLAFTISEFRPATVTVGNIFEAFPNLRKLSLEGRCDFKNISGMDNAKMTEYVERGLPIENVPREKSITDFMELETVVFGCFFVVDPDMVRYCLPRVPKLREVTLHWNDSLSEPLLRDSIGH</sequence>
<organism evidence="1 2">
    <name type="scientific">Allacma fusca</name>
    <dbReference type="NCBI Taxonomy" id="39272"/>
    <lineage>
        <taxon>Eukaryota</taxon>
        <taxon>Metazoa</taxon>
        <taxon>Ecdysozoa</taxon>
        <taxon>Arthropoda</taxon>
        <taxon>Hexapoda</taxon>
        <taxon>Collembola</taxon>
        <taxon>Symphypleona</taxon>
        <taxon>Sminthuridae</taxon>
        <taxon>Allacma</taxon>
    </lineage>
</organism>
<dbReference type="Proteomes" id="UP000708208">
    <property type="component" value="Unassembled WGS sequence"/>
</dbReference>
<accession>A0A8J2K815</accession>
<reference evidence="1" key="1">
    <citation type="submission" date="2021-06" db="EMBL/GenBank/DDBJ databases">
        <authorList>
            <person name="Hodson N. C."/>
            <person name="Mongue J. A."/>
            <person name="Jaron S. K."/>
        </authorList>
    </citation>
    <scope>NUCLEOTIDE SEQUENCE</scope>
</reference>
<evidence type="ECO:0000313" key="2">
    <source>
        <dbReference type="Proteomes" id="UP000708208"/>
    </source>
</evidence>